<evidence type="ECO:0000256" key="1">
    <source>
        <dbReference type="SAM" id="Phobius"/>
    </source>
</evidence>
<accession>A0A4R5KRF8</accession>
<sequence length="69" mass="7381">MQLVLCTFVVILAAGSAGTHCRLLIQNKQFKTVLAQALITALAVTGAVAVIYRFPVPSVAKIMLSLIPW</sequence>
<dbReference type="Proteomes" id="UP000295636">
    <property type="component" value="Unassembled WGS sequence"/>
</dbReference>
<evidence type="ECO:0000313" key="3">
    <source>
        <dbReference type="Proteomes" id="UP000295636"/>
    </source>
</evidence>
<keyword evidence="1" id="KW-0472">Membrane</keyword>
<comment type="caution">
    <text evidence="2">The sequence shown here is derived from an EMBL/GenBank/DDBJ whole genome shotgun (WGS) entry which is preliminary data.</text>
</comment>
<dbReference type="AlphaFoldDB" id="A0A4R5KRF8"/>
<organism evidence="2 3">
    <name type="scientific">Paenibacillus piri</name>
    <dbReference type="NCBI Taxonomy" id="2547395"/>
    <lineage>
        <taxon>Bacteria</taxon>
        <taxon>Bacillati</taxon>
        <taxon>Bacillota</taxon>
        <taxon>Bacilli</taxon>
        <taxon>Bacillales</taxon>
        <taxon>Paenibacillaceae</taxon>
        <taxon>Paenibacillus</taxon>
    </lineage>
</organism>
<evidence type="ECO:0000313" key="2">
    <source>
        <dbReference type="EMBL" id="TDF97972.1"/>
    </source>
</evidence>
<dbReference type="EMBL" id="SMRT01000004">
    <property type="protein sequence ID" value="TDF97972.1"/>
    <property type="molecule type" value="Genomic_DNA"/>
</dbReference>
<name>A0A4R5KRF8_9BACL</name>
<keyword evidence="1" id="KW-1133">Transmembrane helix</keyword>
<protein>
    <submittedName>
        <fullName evidence="2">Uncharacterized protein</fullName>
    </submittedName>
</protein>
<reference evidence="2 3" key="1">
    <citation type="submission" date="2019-03" db="EMBL/GenBank/DDBJ databases">
        <title>This is whole genome sequence of Paenibacillus sp MS74 strain.</title>
        <authorList>
            <person name="Trinh H.N."/>
        </authorList>
    </citation>
    <scope>NUCLEOTIDE SEQUENCE [LARGE SCALE GENOMIC DNA]</scope>
    <source>
        <strain evidence="2 3">MS74</strain>
    </source>
</reference>
<gene>
    <name evidence="2" type="ORF">E1757_10660</name>
</gene>
<feature type="transmembrane region" description="Helical" evidence="1">
    <location>
        <begin position="33"/>
        <end position="54"/>
    </location>
</feature>
<keyword evidence="1" id="KW-0812">Transmembrane</keyword>
<dbReference type="RefSeq" id="WP_133227612.1">
    <property type="nucleotide sequence ID" value="NZ_SMRT01000004.1"/>
</dbReference>
<proteinExistence type="predicted"/>
<keyword evidence="3" id="KW-1185">Reference proteome</keyword>